<dbReference type="SUPFAM" id="SSF54373">
    <property type="entry name" value="FAD-linked reductases, C-terminal domain"/>
    <property type="match status" value="1"/>
</dbReference>
<dbReference type="Pfam" id="PF01494">
    <property type="entry name" value="FAD_binding_3"/>
    <property type="match status" value="1"/>
</dbReference>
<dbReference type="Proteomes" id="UP000595662">
    <property type="component" value="Chromosome 4"/>
</dbReference>
<dbReference type="PRINTS" id="PR00420">
    <property type="entry name" value="RNGMNOXGNASE"/>
</dbReference>
<gene>
    <name evidence="6" type="ORF">Pdw03_1227</name>
</gene>
<dbReference type="InterPro" id="IPR002938">
    <property type="entry name" value="FAD-bd"/>
</dbReference>
<dbReference type="KEGG" id="pdp:PDIP_46740"/>
<dbReference type="InterPro" id="IPR036188">
    <property type="entry name" value="FAD/NAD-bd_sf"/>
</dbReference>
<evidence type="ECO:0000256" key="3">
    <source>
        <dbReference type="ARBA" id="ARBA00023002"/>
    </source>
</evidence>
<dbReference type="EMBL" id="CP060777">
    <property type="protein sequence ID" value="QQK46329.1"/>
    <property type="molecule type" value="Genomic_DNA"/>
</dbReference>
<dbReference type="GO" id="GO:0016491">
    <property type="term" value="F:oxidoreductase activity"/>
    <property type="evidence" value="ECO:0007669"/>
    <property type="project" value="UniProtKB-KW"/>
</dbReference>
<dbReference type="Gene3D" id="3.50.50.60">
    <property type="entry name" value="FAD/NAD(P)-binding domain"/>
    <property type="match status" value="1"/>
</dbReference>
<dbReference type="InterPro" id="IPR051104">
    <property type="entry name" value="FAD_monoxygenase"/>
</dbReference>
<dbReference type="GeneID" id="26232991"/>
<feature type="domain" description="FAD-binding" evidence="5">
    <location>
        <begin position="132"/>
        <end position="351"/>
    </location>
</feature>
<sequence length="456" mass="49669">MSSSSTAPFNVAIVGGGIAGVTVALGLLSRGIPVKLYERAECFHEIGAGIGMSPNAERAMLSLDPRIHTVFRRLATPNTEDWFQYVDGFNNSQNGDGEELLFKIYLGNRGFEGCRRSDFLAGLAEMITEDCIEFKKEIIAVTEGGDGGIENEKTILHFSDDTVAEANIVLGCDGLRSKVRQLILGVNNPASQPSYSHKFAFRGLIPMQRAREVLGEDKSSTRYMHLGQNGHVLTFPVAMGTILNVVAFVTDPGEWPSKDRFTLPATKDEALCYFSGFGPVVTAIMEMLDDRLDKWGIFDLFDNPVTSYVSEKGFIGLIGDAAHASAPHHGAGAGCAIEDALAIAVALEDAAAILQKSSDAVARKNLVLKAALSTYQDIRHERTQWVVQSSRFIGEMYEWQVPEIGSDTVKGLAEAESRCRQIWDYDIDGLIQKTKKLFSTRVSGRDSCSIVTAVGQ</sequence>
<evidence type="ECO:0000313" key="6">
    <source>
        <dbReference type="EMBL" id="QQK46329.1"/>
    </source>
</evidence>
<dbReference type="VEuPathDB" id="FungiDB:PDIP_46740"/>
<dbReference type="PANTHER" id="PTHR46720">
    <property type="entry name" value="HYDROXYLASE, PUTATIVE (AFU_ORTHOLOGUE AFUA_3G01460)-RELATED"/>
    <property type="match status" value="1"/>
</dbReference>
<dbReference type="PANTHER" id="PTHR46720:SF3">
    <property type="entry name" value="FAD-BINDING DOMAIN-CONTAINING PROTEIN-RELATED"/>
    <property type="match status" value="1"/>
</dbReference>
<keyword evidence="3" id="KW-0560">Oxidoreductase</keyword>
<keyword evidence="4" id="KW-0812">Transmembrane</keyword>
<dbReference type="GO" id="GO:0071949">
    <property type="term" value="F:FAD binding"/>
    <property type="evidence" value="ECO:0007669"/>
    <property type="project" value="InterPro"/>
</dbReference>
<dbReference type="AlphaFoldDB" id="A0A7T6XSB9"/>
<reference evidence="6 7" key="1">
    <citation type="submission" date="2020-08" db="EMBL/GenBank/DDBJ databases">
        <title>The completed genome sequence of the pathogenic ascomycete fungus Penicillium digitatum.</title>
        <authorList>
            <person name="Wang M."/>
        </authorList>
    </citation>
    <scope>NUCLEOTIDE SEQUENCE [LARGE SCALE GENOMIC DNA]</scope>
    <source>
        <strain evidence="6 7">PdW03</strain>
    </source>
</reference>
<keyword evidence="1" id="KW-0285">Flavoprotein</keyword>
<evidence type="ECO:0000256" key="4">
    <source>
        <dbReference type="SAM" id="Phobius"/>
    </source>
</evidence>
<accession>A0A7T6XSB9</accession>
<evidence type="ECO:0000259" key="5">
    <source>
        <dbReference type="Pfam" id="PF01494"/>
    </source>
</evidence>
<proteinExistence type="predicted"/>
<protein>
    <submittedName>
        <fullName evidence="6">Vacuolar basic amino acid transporter 3</fullName>
    </submittedName>
</protein>
<name>A0A7T6XSB9_PENDI</name>
<keyword evidence="4" id="KW-1133">Transmembrane helix</keyword>
<dbReference type="SUPFAM" id="SSF51905">
    <property type="entry name" value="FAD/NAD(P)-binding domain"/>
    <property type="match status" value="1"/>
</dbReference>
<evidence type="ECO:0000256" key="2">
    <source>
        <dbReference type="ARBA" id="ARBA00022827"/>
    </source>
</evidence>
<evidence type="ECO:0000256" key="1">
    <source>
        <dbReference type="ARBA" id="ARBA00022630"/>
    </source>
</evidence>
<organism evidence="6 7">
    <name type="scientific">Penicillium digitatum</name>
    <name type="common">Green mold</name>
    <dbReference type="NCBI Taxonomy" id="36651"/>
    <lineage>
        <taxon>Eukaryota</taxon>
        <taxon>Fungi</taxon>
        <taxon>Dikarya</taxon>
        <taxon>Ascomycota</taxon>
        <taxon>Pezizomycotina</taxon>
        <taxon>Eurotiomycetes</taxon>
        <taxon>Eurotiomycetidae</taxon>
        <taxon>Eurotiales</taxon>
        <taxon>Aspergillaceae</taxon>
        <taxon>Penicillium</taxon>
    </lineage>
</organism>
<dbReference type="GO" id="GO:0044550">
    <property type="term" value="P:secondary metabolite biosynthetic process"/>
    <property type="evidence" value="ECO:0007669"/>
    <property type="project" value="TreeGrafter"/>
</dbReference>
<feature type="transmembrane region" description="Helical" evidence="4">
    <location>
        <begin position="6"/>
        <end position="28"/>
    </location>
</feature>
<dbReference type="OMA" id="GEMYEWQ"/>
<keyword evidence="2" id="KW-0274">FAD</keyword>
<keyword evidence="4" id="KW-0472">Membrane</keyword>
<evidence type="ECO:0000313" key="7">
    <source>
        <dbReference type="Proteomes" id="UP000595662"/>
    </source>
</evidence>
<dbReference type="RefSeq" id="XP_014534963.1">
    <property type="nucleotide sequence ID" value="XM_014679477.1"/>
</dbReference>